<proteinExistence type="predicted"/>
<reference evidence="2" key="1">
    <citation type="journal article" date="2019" name="Int. J. Syst. Evol. Microbiol.">
        <title>The Global Catalogue of Microorganisms (GCM) 10K type strain sequencing project: providing services to taxonomists for standard genome sequencing and annotation.</title>
        <authorList>
            <consortium name="The Broad Institute Genomics Platform"/>
            <consortium name="The Broad Institute Genome Sequencing Center for Infectious Disease"/>
            <person name="Wu L."/>
            <person name="Ma J."/>
        </authorList>
    </citation>
    <scope>NUCLEOTIDE SEQUENCE [LARGE SCALE GENOMIC DNA]</scope>
    <source>
        <strain evidence="2">KCTC 42248</strain>
    </source>
</reference>
<sequence length="98" mass="10939">MAKQNTIQREVVATSTQERSTAVFNEWNLDFNIQRSDNKVQSINVNGYKDQASVNASKNEQGYVNIGFSSGTRDSALMIAILDEMDAISVYEEVQEGE</sequence>
<evidence type="ECO:0000313" key="1">
    <source>
        <dbReference type="EMBL" id="MFD2599898.1"/>
    </source>
</evidence>
<gene>
    <name evidence="1" type="ORF">ACFSQ3_13150</name>
</gene>
<dbReference type="RefSeq" id="WP_380870022.1">
    <property type="nucleotide sequence ID" value="NZ_JBHUMA010000006.1"/>
</dbReference>
<dbReference type="EMBL" id="JBHUMA010000006">
    <property type="protein sequence ID" value="MFD2599898.1"/>
    <property type="molecule type" value="Genomic_DNA"/>
</dbReference>
<dbReference type="Proteomes" id="UP001597393">
    <property type="component" value="Unassembled WGS sequence"/>
</dbReference>
<organism evidence="1 2">
    <name type="scientific">Sphingobacterium corticis</name>
    <dbReference type="NCBI Taxonomy" id="1812823"/>
    <lineage>
        <taxon>Bacteria</taxon>
        <taxon>Pseudomonadati</taxon>
        <taxon>Bacteroidota</taxon>
        <taxon>Sphingobacteriia</taxon>
        <taxon>Sphingobacteriales</taxon>
        <taxon>Sphingobacteriaceae</taxon>
        <taxon>Sphingobacterium</taxon>
    </lineage>
</organism>
<keyword evidence="2" id="KW-1185">Reference proteome</keyword>
<name>A0ABW5NMK4_9SPHI</name>
<evidence type="ECO:0000313" key="2">
    <source>
        <dbReference type="Proteomes" id="UP001597393"/>
    </source>
</evidence>
<accession>A0ABW5NMK4</accession>
<protein>
    <submittedName>
        <fullName evidence="1">Uncharacterized protein</fullName>
    </submittedName>
</protein>
<comment type="caution">
    <text evidence="1">The sequence shown here is derived from an EMBL/GenBank/DDBJ whole genome shotgun (WGS) entry which is preliminary data.</text>
</comment>